<evidence type="ECO:0000256" key="1">
    <source>
        <dbReference type="ARBA" id="ARBA00004304"/>
    </source>
</evidence>
<comment type="subcellular location">
    <subcellularLocation>
        <location evidence="13">Mitochondrion inner membrane</location>
        <topology evidence="13">Single-pass membrane protein</topology>
    </subcellularLocation>
    <subcellularLocation>
        <location evidence="1">Mitochondrion membrane</location>
        <topology evidence="1">Single-pass membrane protein</topology>
    </subcellularLocation>
</comment>
<geneLocation type="mitochondrion" evidence="14"/>
<keyword evidence="11 13" id="KW-0472">Membrane</keyword>
<protein>
    <recommendedName>
        <fullName evidence="3 13">ATP synthase protein 8</fullName>
    </recommendedName>
</protein>
<keyword evidence="7 13" id="KW-0375">Hydrogen ion transport</keyword>
<dbReference type="Proteomes" id="UP001222932">
    <property type="component" value="Mitochondrion MT"/>
</dbReference>
<dbReference type="PANTHER" id="PTHR36101">
    <property type="entry name" value="ATP SYNTHASE PROTEIN 8"/>
    <property type="match status" value="1"/>
</dbReference>
<dbReference type="GO" id="GO:0005743">
    <property type="term" value="C:mitochondrial inner membrane"/>
    <property type="evidence" value="ECO:0007669"/>
    <property type="project" value="UniProtKB-SubCell"/>
</dbReference>
<dbReference type="GO" id="GO:0046933">
    <property type="term" value="F:proton-transporting ATP synthase activity, rotational mechanism"/>
    <property type="evidence" value="ECO:0007669"/>
    <property type="project" value="TreeGrafter"/>
</dbReference>
<keyword evidence="12 13" id="KW-0066">ATP synthesis</keyword>
<evidence type="ECO:0000313" key="15">
    <source>
        <dbReference type="Proteomes" id="UP001222932"/>
    </source>
</evidence>
<organism evidence="14 15">
    <name type="scientific">Cutaneotrichosporon spelunceum</name>
    <dbReference type="NCBI Taxonomy" id="1672016"/>
    <lineage>
        <taxon>Eukaryota</taxon>
        <taxon>Fungi</taxon>
        <taxon>Dikarya</taxon>
        <taxon>Basidiomycota</taxon>
        <taxon>Agaricomycotina</taxon>
        <taxon>Tremellomycetes</taxon>
        <taxon>Trichosporonales</taxon>
        <taxon>Trichosporonaceae</taxon>
        <taxon>Cutaneotrichosporon</taxon>
    </lineage>
</organism>
<dbReference type="Pfam" id="PF05933">
    <property type="entry name" value="Fun_ATP-synt_8"/>
    <property type="match status" value="1"/>
</dbReference>
<dbReference type="PANTHER" id="PTHR36101:SF1">
    <property type="entry name" value="ATP SYNTHASE PROTEIN 8"/>
    <property type="match status" value="1"/>
</dbReference>
<sequence>MPQLLPYFFVNQILFAVISLFVVVYVFSRYVLPYFVHLFTSRVYIRKL</sequence>
<dbReference type="EMBL" id="AP028247">
    <property type="protein sequence ID" value="BEJ18298.1"/>
    <property type="molecule type" value="Genomic_DNA"/>
</dbReference>
<keyword evidence="10 13" id="KW-0496">Mitochondrion</keyword>
<evidence type="ECO:0000256" key="13">
    <source>
        <dbReference type="RuleBase" id="RU368038"/>
    </source>
</evidence>
<comment type="function">
    <text evidence="13">Mitochondrial membrane ATP synthase (F(1)F(0) ATP synthase or Complex V) produces ATP from ADP in the presence of a proton gradient across the membrane which is generated by electron transport complexes of the respiratory chain. F-type ATPases consist of two structural domains, F(1) - containing the extramembraneous catalytic core and F(0) - containing the membrane proton channel, linked together by a central stalk and a peripheral stalk. During catalysis, ATP synthesis in the catalytic domain of F(1) is coupled via a rotary mechanism of the central stalk subunits to proton translocation. Part of the complex F(0) domain. Minor subunit located with subunit a in the membrane.</text>
</comment>
<evidence type="ECO:0000256" key="9">
    <source>
        <dbReference type="ARBA" id="ARBA00023065"/>
    </source>
</evidence>
<evidence type="ECO:0000256" key="4">
    <source>
        <dbReference type="ARBA" id="ARBA00022448"/>
    </source>
</evidence>
<evidence type="ECO:0000256" key="5">
    <source>
        <dbReference type="ARBA" id="ARBA00022547"/>
    </source>
</evidence>
<keyword evidence="6 13" id="KW-0812">Transmembrane</keyword>
<keyword evidence="9 13" id="KW-0406">Ion transport</keyword>
<feature type="transmembrane region" description="Helical" evidence="13">
    <location>
        <begin position="12"/>
        <end position="32"/>
    </location>
</feature>
<evidence type="ECO:0000256" key="12">
    <source>
        <dbReference type="ARBA" id="ARBA00023310"/>
    </source>
</evidence>
<proteinExistence type="inferred from homology"/>
<evidence type="ECO:0000256" key="6">
    <source>
        <dbReference type="ARBA" id="ARBA00022692"/>
    </source>
</evidence>
<comment type="similarity">
    <text evidence="2 13">Belongs to the ATPase protein 8 family.</text>
</comment>
<evidence type="ECO:0000256" key="7">
    <source>
        <dbReference type="ARBA" id="ARBA00022781"/>
    </source>
</evidence>
<evidence type="ECO:0000256" key="10">
    <source>
        <dbReference type="ARBA" id="ARBA00023128"/>
    </source>
</evidence>
<dbReference type="InterPro" id="IPR009230">
    <property type="entry name" value="ATP_synth_su8_fun"/>
</dbReference>
<evidence type="ECO:0000313" key="14">
    <source>
        <dbReference type="EMBL" id="BEJ18298.1"/>
    </source>
</evidence>
<keyword evidence="8 13" id="KW-1133">Transmembrane helix</keyword>
<keyword evidence="5 13" id="KW-0138">CF(0)</keyword>
<dbReference type="AlphaFoldDB" id="A0AAD1PTL1"/>
<keyword evidence="4 13" id="KW-0813">Transport</keyword>
<keyword evidence="15" id="KW-1185">Reference proteome</keyword>
<comment type="subunit">
    <text evidence="13">F-type ATPases have 2 components, CF(1) - the catalytic core - and CF(0) - the membrane proton channel.</text>
</comment>
<reference evidence="14" key="1">
    <citation type="journal article" date="2023" name="BMC Genomics">
        <title>Chromosome-level genome assemblies of Cutaneotrichosporon spp. (Trichosporonales, Basidiomycota) reveal imbalanced evolution between nucleotide sequences and chromosome synteny.</title>
        <authorList>
            <person name="Kobayashi Y."/>
            <person name="Kayamori A."/>
            <person name="Aoki K."/>
            <person name="Shiwa Y."/>
            <person name="Matsutani M."/>
            <person name="Fujita N."/>
            <person name="Sugita T."/>
            <person name="Iwasaki W."/>
            <person name="Tanaka N."/>
            <person name="Takashima M."/>
        </authorList>
    </citation>
    <scope>NUCLEOTIDE SEQUENCE</scope>
    <source>
        <strain evidence="14">HIS016</strain>
    </source>
</reference>
<gene>
    <name evidence="14" type="primary">atp8</name>
    <name evidence="14" type="ORF">CspeluHIS016_mit120</name>
</gene>
<accession>A0AAD1PTL1</accession>
<evidence type="ECO:0000256" key="3">
    <source>
        <dbReference type="ARBA" id="ARBA00019651"/>
    </source>
</evidence>
<evidence type="ECO:0000256" key="11">
    <source>
        <dbReference type="ARBA" id="ARBA00023136"/>
    </source>
</evidence>
<evidence type="ECO:0000256" key="2">
    <source>
        <dbReference type="ARBA" id="ARBA00008892"/>
    </source>
</evidence>
<dbReference type="GO" id="GO:0045259">
    <property type="term" value="C:proton-transporting ATP synthase complex"/>
    <property type="evidence" value="ECO:0007669"/>
    <property type="project" value="UniProtKB-KW"/>
</dbReference>
<evidence type="ECO:0000256" key="8">
    <source>
        <dbReference type="ARBA" id="ARBA00022989"/>
    </source>
</evidence>
<name>A0AAD1PTL1_9TREE</name>